<dbReference type="Proteomes" id="UP000025229">
    <property type="component" value="Chromosome"/>
</dbReference>
<dbReference type="AlphaFoldDB" id="A0A023X197"/>
<dbReference type="PROSITE" id="PS51340">
    <property type="entry name" value="MOSC"/>
    <property type="match status" value="1"/>
</dbReference>
<name>A0A023X197_RUBRA</name>
<dbReference type="STRING" id="42256.RradSPS_0561"/>
<proteinExistence type="predicted"/>
<reference evidence="4" key="2">
    <citation type="submission" date="2023-11" db="EMBL/GenBank/DDBJ databases">
        <title>MicrobeMod: A computational toolkit for identifying prokaryotic methylation and restriction-modification with nanopore sequencing.</title>
        <authorList>
            <person name="Crits-Christoph A."/>
            <person name="Kang S.C."/>
            <person name="Lee H."/>
            <person name="Ostrov N."/>
        </authorList>
    </citation>
    <scope>NUCLEOTIDE SEQUENCE</scope>
    <source>
        <strain evidence="4">ATCC 51242</strain>
    </source>
</reference>
<dbReference type="GO" id="GO:0030151">
    <property type="term" value="F:molybdenum ion binding"/>
    <property type="evidence" value="ECO:0007669"/>
    <property type="project" value="InterPro"/>
</dbReference>
<dbReference type="EMBL" id="JAWXXX010000001">
    <property type="protein sequence ID" value="MDX5893258.1"/>
    <property type="molecule type" value="Genomic_DNA"/>
</dbReference>
<gene>
    <name evidence="3" type="ORF">RradSPS_0561</name>
    <name evidence="4" type="ORF">SIL72_04360</name>
</gene>
<dbReference type="Proteomes" id="UP001281130">
    <property type="component" value="Unassembled WGS sequence"/>
</dbReference>
<reference evidence="3 5" key="1">
    <citation type="submission" date="2014-03" db="EMBL/GenBank/DDBJ databases">
        <title>Complete genome sequence of the Radio-Resistant Rubrobacter radiotolerans RSPS-4.</title>
        <authorList>
            <person name="Egas C.C."/>
            <person name="Barroso C.C."/>
            <person name="Froufe H.J.C."/>
            <person name="Pacheco J.J."/>
            <person name="Albuquerque L.L."/>
            <person name="da Costa M.M.S."/>
        </authorList>
    </citation>
    <scope>NUCLEOTIDE SEQUENCE [LARGE SCALE GENOMIC DNA]</scope>
    <source>
        <strain evidence="3 5">RSPS-4</strain>
    </source>
</reference>
<dbReference type="KEGG" id="rrd:RradSPS_0561"/>
<dbReference type="PANTHER" id="PTHR36930:SF1">
    <property type="entry name" value="MOSC DOMAIN-CONTAINING PROTEIN"/>
    <property type="match status" value="1"/>
</dbReference>
<dbReference type="PANTHER" id="PTHR36930">
    <property type="entry name" value="METAL-SULFUR CLUSTER BIOSYNTHESIS PROTEINS YUAD-RELATED"/>
    <property type="match status" value="1"/>
</dbReference>
<dbReference type="InterPro" id="IPR011037">
    <property type="entry name" value="Pyrv_Knase-like_insert_dom_sf"/>
</dbReference>
<dbReference type="HOGENOM" id="CLU_104911_0_1_11"/>
<dbReference type="Pfam" id="PF03473">
    <property type="entry name" value="MOSC"/>
    <property type="match status" value="1"/>
</dbReference>
<dbReference type="SUPFAM" id="SSF50800">
    <property type="entry name" value="PK beta-barrel domain-like"/>
    <property type="match status" value="1"/>
</dbReference>
<dbReference type="RefSeq" id="WP_084263653.1">
    <property type="nucleotide sequence ID" value="NZ_CP007514.1"/>
</dbReference>
<dbReference type="InterPro" id="IPR052716">
    <property type="entry name" value="MOSC_domain"/>
</dbReference>
<evidence type="ECO:0000256" key="1">
    <source>
        <dbReference type="SAM" id="MobiDB-lite"/>
    </source>
</evidence>
<organism evidence="3 5">
    <name type="scientific">Rubrobacter radiotolerans</name>
    <name type="common">Arthrobacter radiotolerans</name>
    <dbReference type="NCBI Taxonomy" id="42256"/>
    <lineage>
        <taxon>Bacteria</taxon>
        <taxon>Bacillati</taxon>
        <taxon>Actinomycetota</taxon>
        <taxon>Rubrobacteria</taxon>
        <taxon>Rubrobacterales</taxon>
        <taxon>Rubrobacteraceae</taxon>
        <taxon>Rubrobacter</taxon>
    </lineage>
</organism>
<evidence type="ECO:0000313" key="4">
    <source>
        <dbReference type="EMBL" id="MDX5893258.1"/>
    </source>
</evidence>
<dbReference type="GO" id="GO:0030170">
    <property type="term" value="F:pyridoxal phosphate binding"/>
    <property type="evidence" value="ECO:0007669"/>
    <property type="project" value="InterPro"/>
</dbReference>
<dbReference type="EMBL" id="CP007514">
    <property type="protein sequence ID" value="AHY45844.1"/>
    <property type="molecule type" value="Genomic_DNA"/>
</dbReference>
<dbReference type="eggNOG" id="COG2258">
    <property type="taxonomic scope" value="Bacteria"/>
</dbReference>
<dbReference type="OrthoDB" id="192945at2"/>
<sequence>MIRNIFNRDGDVELAGTVEAIFVTHEGSAPMVRSEEVETVASCGIRGDRYCEGTGFWAHYGDVCQVTLISGEDLDYIRGETGIKVQDGEHRRNIITRGIDLSKLRRRRFRVGEALLEFDRSRPPCKHVQDLTEPGMTRALRNRGGICARVIESGRIRPGDPIETVPKGSSAPRLSGKG</sequence>
<feature type="domain" description="MOSC" evidence="2">
    <location>
        <begin position="29"/>
        <end position="165"/>
    </location>
</feature>
<evidence type="ECO:0000259" key="2">
    <source>
        <dbReference type="PROSITE" id="PS51340"/>
    </source>
</evidence>
<dbReference type="InterPro" id="IPR005302">
    <property type="entry name" value="MoCF_Sase_C"/>
</dbReference>
<dbReference type="GO" id="GO:0003824">
    <property type="term" value="F:catalytic activity"/>
    <property type="evidence" value="ECO:0007669"/>
    <property type="project" value="InterPro"/>
</dbReference>
<evidence type="ECO:0000313" key="3">
    <source>
        <dbReference type="EMBL" id="AHY45844.1"/>
    </source>
</evidence>
<keyword evidence="5" id="KW-1185">Reference proteome</keyword>
<accession>A0A023X197</accession>
<protein>
    <submittedName>
        <fullName evidence="3 4">MOSC domain</fullName>
    </submittedName>
</protein>
<dbReference type="Gene3D" id="2.40.33.20">
    <property type="entry name" value="PK beta-barrel domain-like"/>
    <property type="match status" value="1"/>
</dbReference>
<evidence type="ECO:0000313" key="5">
    <source>
        <dbReference type="Proteomes" id="UP000025229"/>
    </source>
</evidence>
<feature type="region of interest" description="Disordered" evidence="1">
    <location>
        <begin position="158"/>
        <end position="178"/>
    </location>
</feature>